<reference evidence="2 3" key="1">
    <citation type="submission" date="2020-08" db="EMBL/GenBank/DDBJ databases">
        <title>The isolate Caproiciproducens sp. 7D4C2 produces n-caproate at mildly acidic conditions from hexoses: genome and rBOX comparison with related strains and chain-elongating bacteria.</title>
        <authorList>
            <person name="Esquivel-Elizondo S."/>
            <person name="Bagci C."/>
            <person name="Temovska M."/>
            <person name="Jeon B.S."/>
            <person name="Bessarab I."/>
            <person name="Williams R.B.H."/>
            <person name="Huson D.H."/>
            <person name="Angenent L.T."/>
        </authorList>
    </citation>
    <scope>NUCLEOTIDE SEQUENCE [LARGE SCALE GENOMIC DNA]</scope>
    <source>
        <strain evidence="2 3">7D4C2</strain>
    </source>
</reference>
<proteinExistence type="inferred from homology"/>
<dbReference type="GO" id="GO:0009253">
    <property type="term" value="P:peptidoglycan catabolic process"/>
    <property type="evidence" value="ECO:0007669"/>
    <property type="project" value="InterPro"/>
</dbReference>
<dbReference type="InterPro" id="IPR002053">
    <property type="entry name" value="Glyco_hydro_25"/>
</dbReference>
<evidence type="ECO:0000256" key="1">
    <source>
        <dbReference type="ARBA" id="ARBA00010646"/>
    </source>
</evidence>
<gene>
    <name evidence="2" type="ORF">HCR03_13525</name>
</gene>
<dbReference type="AlphaFoldDB" id="A0A7G8T7Z7"/>
<sequence>MNEKWIDVSAHNGEIGWKQVAASGVRGAVLRAGYGNSPSQTDTRFQNNIAGTAAAGLKTAVYWFSYADSEADALAEWAVCKKTIEPYRGKILFVAYDYEYSSVNYYKKVHGTAPSGKLINSMVNTFLAAAQQDGWNAVLYLNNDYRLNVFTPQTLGLWSLWLADYSGGPDADCALQQTTSFGTVPGISGRVDLDAVFRDFSAAATSVEIDTTMDLSRPHGEFYTVKTVCPRQVSLTAGTGGIVTVVPFPRNGNEQLFALVAVGGPGTETGIYTAAPGEKPLKRFVYRVT</sequence>
<dbReference type="PANTHER" id="PTHR34135">
    <property type="entry name" value="LYSOZYME"/>
    <property type="match status" value="1"/>
</dbReference>
<evidence type="ECO:0000313" key="3">
    <source>
        <dbReference type="Proteomes" id="UP000515909"/>
    </source>
</evidence>
<name>A0A7G8T7Z7_9FIRM</name>
<dbReference type="KEGG" id="cfem:HCR03_13525"/>
<organism evidence="2 3">
    <name type="scientific">Caproicibacter fermentans</name>
    <dbReference type="NCBI Taxonomy" id="2576756"/>
    <lineage>
        <taxon>Bacteria</taxon>
        <taxon>Bacillati</taxon>
        <taxon>Bacillota</taxon>
        <taxon>Clostridia</taxon>
        <taxon>Eubacteriales</taxon>
        <taxon>Acutalibacteraceae</taxon>
        <taxon>Caproicibacter</taxon>
    </lineage>
</organism>
<dbReference type="PROSITE" id="PS51904">
    <property type="entry name" value="GLYCOSYL_HYDROL_F25_2"/>
    <property type="match status" value="1"/>
</dbReference>
<dbReference type="GO" id="GO:0016998">
    <property type="term" value="P:cell wall macromolecule catabolic process"/>
    <property type="evidence" value="ECO:0007669"/>
    <property type="project" value="InterPro"/>
</dbReference>
<dbReference type="PANTHER" id="PTHR34135:SF2">
    <property type="entry name" value="LYSOZYME"/>
    <property type="match status" value="1"/>
</dbReference>
<dbReference type="Proteomes" id="UP000515909">
    <property type="component" value="Chromosome"/>
</dbReference>
<dbReference type="SUPFAM" id="SSF51445">
    <property type="entry name" value="(Trans)glycosidases"/>
    <property type="match status" value="1"/>
</dbReference>
<comment type="similarity">
    <text evidence="1">Belongs to the glycosyl hydrolase 25 family.</text>
</comment>
<dbReference type="Gene3D" id="3.20.20.80">
    <property type="entry name" value="Glycosidases"/>
    <property type="match status" value="1"/>
</dbReference>
<dbReference type="EMBL" id="CP060286">
    <property type="protein sequence ID" value="QNK39738.1"/>
    <property type="molecule type" value="Genomic_DNA"/>
</dbReference>
<dbReference type="GO" id="GO:0016052">
    <property type="term" value="P:carbohydrate catabolic process"/>
    <property type="evidence" value="ECO:0007669"/>
    <property type="project" value="TreeGrafter"/>
</dbReference>
<dbReference type="Pfam" id="PF01183">
    <property type="entry name" value="Glyco_hydro_25"/>
    <property type="match status" value="1"/>
</dbReference>
<dbReference type="InterPro" id="IPR017853">
    <property type="entry name" value="GH"/>
</dbReference>
<evidence type="ECO:0000313" key="2">
    <source>
        <dbReference type="EMBL" id="QNK39738.1"/>
    </source>
</evidence>
<protein>
    <submittedName>
        <fullName evidence="2">Uncharacterized protein</fullName>
    </submittedName>
</protein>
<accession>A0A7G8T7Z7</accession>
<dbReference type="GO" id="GO:0003796">
    <property type="term" value="F:lysozyme activity"/>
    <property type="evidence" value="ECO:0007669"/>
    <property type="project" value="InterPro"/>
</dbReference>
<dbReference type="RefSeq" id="WP_187034696.1">
    <property type="nucleotide sequence ID" value="NZ_CP060286.1"/>
</dbReference>